<dbReference type="InterPro" id="IPR010985">
    <property type="entry name" value="Ribbon_hlx_hlx"/>
</dbReference>
<reference evidence="1 2" key="1">
    <citation type="submission" date="2019-04" db="EMBL/GenBank/DDBJ databases">
        <title>Microbes associate with the intestines of laboratory mice.</title>
        <authorList>
            <person name="Navarre W."/>
            <person name="Wong E."/>
            <person name="Huang K.C."/>
            <person name="Tropini C."/>
            <person name="Ng K."/>
            <person name="Yu B."/>
        </authorList>
    </citation>
    <scope>NUCLEOTIDE SEQUENCE [LARGE SCALE GENOMIC DNA]</scope>
    <source>
        <strain evidence="1 2">NM87_A27A</strain>
    </source>
</reference>
<evidence type="ECO:0000313" key="1">
    <source>
        <dbReference type="EMBL" id="THG24046.1"/>
    </source>
</evidence>
<evidence type="ECO:0000313" key="2">
    <source>
        <dbReference type="Proteomes" id="UP000306798"/>
    </source>
</evidence>
<dbReference type="EMBL" id="SSTF01000040">
    <property type="protein sequence ID" value="THG24046.1"/>
    <property type="molecule type" value="Genomic_DNA"/>
</dbReference>
<sequence length="130" mass="14626">MDITTPVWAEHRIDLLHEREERVDVTVRVPERTRAALRVRAFETGSSINALVYSSVRRHLDAGGVLQPTQRSVAGSRRLHCLLPRSVYEKLRRMAMRHGSSANRLICAWLDADYHATMGTEGTLHAGLGL</sequence>
<comment type="caution">
    <text evidence="1">The sequence shown here is derived from an EMBL/GenBank/DDBJ whole genome shotgun (WGS) entry which is preliminary data.</text>
</comment>
<dbReference type="AlphaFoldDB" id="A0A4S4F5T8"/>
<dbReference type="SUPFAM" id="SSF47598">
    <property type="entry name" value="Ribbon-helix-helix"/>
    <property type="match status" value="1"/>
</dbReference>
<dbReference type="Proteomes" id="UP000306798">
    <property type="component" value="Unassembled WGS sequence"/>
</dbReference>
<gene>
    <name evidence="1" type="ORF">E5991_09330</name>
</gene>
<name>A0A4S4F5T8_9BIFI</name>
<dbReference type="RefSeq" id="WP_136511775.1">
    <property type="nucleotide sequence ID" value="NZ_SSTF01000040.1"/>
</dbReference>
<dbReference type="GO" id="GO:0006355">
    <property type="term" value="P:regulation of DNA-templated transcription"/>
    <property type="evidence" value="ECO:0007669"/>
    <property type="project" value="InterPro"/>
</dbReference>
<proteinExistence type="predicted"/>
<organism evidence="1 2">
    <name type="scientific">Bifidobacterium pseudolongum</name>
    <dbReference type="NCBI Taxonomy" id="1694"/>
    <lineage>
        <taxon>Bacteria</taxon>
        <taxon>Bacillati</taxon>
        <taxon>Actinomycetota</taxon>
        <taxon>Actinomycetes</taxon>
        <taxon>Bifidobacteriales</taxon>
        <taxon>Bifidobacteriaceae</taxon>
        <taxon>Bifidobacterium</taxon>
    </lineage>
</organism>
<protein>
    <submittedName>
        <fullName evidence="1">Uncharacterized protein</fullName>
    </submittedName>
</protein>
<accession>A0A4S4F5T8</accession>